<dbReference type="EMBL" id="SGPL01000285">
    <property type="protein sequence ID" value="THH14322.1"/>
    <property type="molecule type" value="Genomic_DNA"/>
</dbReference>
<feature type="region of interest" description="Disordered" evidence="3">
    <location>
        <begin position="126"/>
        <end position="150"/>
    </location>
</feature>
<evidence type="ECO:0000256" key="2">
    <source>
        <dbReference type="ARBA" id="ARBA00022705"/>
    </source>
</evidence>
<dbReference type="Pfam" id="PF04042">
    <property type="entry name" value="DNA_pol_E_B"/>
    <property type="match status" value="1"/>
</dbReference>
<comment type="similarity">
    <text evidence="1">Belongs to the DNA polymerase delta/II small subunit family.</text>
</comment>
<dbReference type="GO" id="GO:0003677">
    <property type="term" value="F:DNA binding"/>
    <property type="evidence" value="ECO:0007669"/>
    <property type="project" value="InterPro"/>
</dbReference>
<dbReference type="Gene3D" id="2.40.50.430">
    <property type="match status" value="1"/>
</dbReference>
<evidence type="ECO:0000259" key="4">
    <source>
        <dbReference type="Pfam" id="PF04042"/>
    </source>
</evidence>
<dbReference type="Proteomes" id="UP000310158">
    <property type="component" value="Unassembled WGS sequence"/>
</dbReference>
<keyword evidence="6" id="KW-1185">Reference proteome</keyword>
<feature type="domain" description="DNA polymerase alpha/delta/epsilon subunit B" evidence="4">
    <location>
        <begin position="157"/>
        <end position="398"/>
    </location>
</feature>
<dbReference type="Gene3D" id="3.60.21.50">
    <property type="match status" value="1"/>
</dbReference>
<sequence length="757" mass="80360">MSSLTPIPTPSSSLIRIPTTVLPLIDKTPSFVINAANKSFKHQYANIYFVRLRLLRDFVEKEARRRWKDVAEDIGRDHSIPAPPPREKIYSSDDVITLEDESGRIQLTNSGEFEVVDFCFAGMAPQDEDEDADDGMDVDEKAEAQSSNVSEQTEEYVAFVSGLDIGSPTPSEAQIQILVEYLTGEGGGSDDQVIASQISRLIILGNSLAPVNGPGANPEEAEKEKEKEKKPRRYGYDSTYFSPHPALNLSAHLHDLSRSMPVHLLPGSTDPSGTILPQQPIPRAMFGGASTYATFSCETNPTYLRLASGLDTSEAEGRSKKRSRTILATSGQPLDDMFKYLPSPPMTRLKLAESTLRWRHMAPTAPDTLWCHPYFTTDPFVLTQTPDIYVIGCQPRFSTRLVKQGSKQCRIVLVPKFAETGVLVLVGLKMLDVRIVKFSVEGMSVGTSAESILCNYQPLLSGAILKEGSFQPERDPAFSTSMPEGIAVCSCYYLRARLDGPAIVDLVKFLRKRVRIPPHMMFTTVLTSLLLPIVVSAQVYGPAPGGGGSPATSSSASAAVPSAPPSTSSQINVDVAAGGSFVFNPSNFTASNGTLVTFFFPSGSIAHSVTQSSFAEPCTYLAAANGSSGGFDSGLQTGVQFTVNITDDTKPIWFHCKQVTHCGLGMVGSINAPSAGNTFDAFKAAALNIGSNEAQESDIGPVTGGVGAIATAAPAATASGSSSGSGSGSSSGSSDATRIAASSALALISVAVAFAFA</sequence>
<organism evidence="5 6">
    <name type="scientific">Bondarzewia mesenterica</name>
    <dbReference type="NCBI Taxonomy" id="1095465"/>
    <lineage>
        <taxon>Eukaryota</taxon>
        <taxon>Fungi</taxon>
        <taxon>Dikarya</taxon>
        <taxon>Basidiomycota</taxon>
        <taxon>Agaricomycotina</taxon>
        <taxon>Agaricomycetes</taxon>
        <taxon>Russulales</taxon>
        <taxon>Bondarzewiaceae</taxon>
        <taxon>Bondarzewia</taxon>
    </lineage>
</organism>
<dbReference type="InterPro" id="IPR024826">
    <property type="entry name" value="DNA_pol_delta/II_ssu"/>
</dbReference>
<dbReference type="OrthoDB" id="3763at2759"/>
<comment type="caution">
    <text evidence="5">The sequence shown here is derived from an EMBL/GenBank/DDBJ whole genome shotgun (WGS) entry which is preliminary data.</text>
</comment>
<feature type="compositionally biased region" description="Basic and acidic residues" evidence="3">
    <location>
        <begin position="220"/>
        <end position="229"/>
    </location>
</feature>
<dbReference type="InterPro" id="IPR007185">
    <property type="entry name" value="DNA_pol_a/d/e_bsu"/>
</dbReference>
<dbReference type="SUPFAM" id="SSF49503">
    <property type="entry name" value="Cupredoxins"/>
    <property type="match status" value="1"/>
</dbReference>
<dbReference type="PANTHER" id="PTHR10416">
    <property type="entry name" value="DNA POLYMERASE DELTA SUBUNIT 2"/>
    <property type="match status" value="1"/>
</dbReference>
<evidence type="ECO:0000256" key="1">
    <source>
        <dbReference type="ARBA" id="ARBA00006035"/>
    </source>
</evidence>
<name>A0A4S4LPV5_9AGAM</name>
<dbReference type="AlphaFoldDB" id="A0A4S4LPV5"/>
<dbReference type="InterPro" id="IPR008972">
    <property type="entry name" value="Cupredoxin"/>
</dbReference>
<dbReference type="GO" id="GO:0043625">
    <property type="term" value="C:delta DNA polymerase complex"/>
    <property type="evidence" value="ECO:0007669"/>
    <property type="project" value="TreeGrafter"/>
</dbReference>
<dbReference type="Gene3D" id="2.60.40.420">
    <property type="entry name" value="Cupredoxins - blue copper proteins"/>
    <property type="match status" value="1"/>
</dbReference>
<feature type="region of interest" description="Disordered" evidence="3">
    <location>
        <begin position="209"/>
        <end position="234"/>
    </location>
</feature>
<feature type="compositionally biased region" description="Low complexity" evidence="3">
    <location>
        <begin position="550"/>
        <end position="566"/>
    </location>
</feature>
<evidence type="ECO:0000313" key="6">
    <source>
        <dbReference type="Proteomes" id="UP000310158"/>
    </source>
</evidence>
<feature type="region of interest" description="Disordered" evidence="3">
    <location>
        <begin position="546"/>
        <end position="566"/>
    </location>
</feature>
<keyword evidence="2" id="KW-0235">DNA replication</keyword>
<reference evidence="5 6" key="1">
    <citation type="submission" date="2019-02" db="EMBL/GenBank/DDBJ databases">
        <title>Genome sequencing of the rare red list fungi Bondarzewia mesenterica.</title>
        <authorList>
            <person name="Buettner E."/>
            <person name="Kellner H."/>
        </authorList>
    </citation>
    <scope>NUCLEOTIDE SEQUENCE [LARGE SCALE GENOMIC DNA]</scope>
    <source>
        <strain evidence="5 6">DSM 108281</strain>
    </source>
</reference>
<proteinExistence type="inferred from homology"/>
<evidence type="ECO:0000256" key="3">
    <source>
        <dbReference type="SAM" id="MobiDB-lite"/>
    </source>
</evidence>
<feature type="compositionally biased region" description="Acidic residues" evidence="3">
    <location>
        <begin position="126"/>
        <end position="137"/>
    </location>
</feature>
<evidence type="ECO:0000313" key="5">
    <source>
        <dbReference type="EMBL" id="THH14322.1"/>
    </source>
</evidence>
<accession>A0A4S4LPV5</accession>
<protein>
    <recommendedName>
        <fullName evidence="4">DNA polymerase alpha/delta/epsilon subunit B domain-containing protein</fullName>
    </recommendedName>
</protein>
<dbReference type="GO" id="GO:0006271">
    <property type="term" value="P:DNA strand elongation involved in DNA replication"/>
    <property type="evidence" value="ECO:0007669"/>
    <property type="project" value="TreeGrafter"/>
</dbReference>
<dbReference type="PANTHER" id="PTHR10416:SF0">
    <property type="entry name" value="DNA POLYMERASE DELTA SUBUNIT 2"/>
    <property type="match status" value="1"/>
</dbReference>
<gene>
    <name evidence="5" type="ORF">EW146_g5992</name>
</gene>